<feature type="chain" id="PRO_5020573071" evidence="1">
    <location>
        <begin position="23"/>
        <end position="115"/>
    </location>
</feature>
<gene>
    <name evidence="2" type="ORF">EV195_10288</name>
</gene>
<sequence>MKPITIFLFSLLLSIYSSKINAQTVVAQNKVEYIEDNPHDLNKIKVLQHSKVEKKKMPSQKKQIEKIVKNMILLKVVKNKKRLRFRNKRNQPAGKCYREGSCDDQKIELDRNKIQ</sequence>
<dbReference type="Proteomes" id="UP000294564">
    <property type="component" value="Unassembled WGS sequence"/>
</dbReference>
<comment type="caution">
    <text evidence="2">The sequence shown here is derived from an EMBL/GenBank/DDBJ whole genome shotgun (WGS) entry which is preliminary data.</text>
</comment>
<evidence type="ECO:0000313" key="3">
    <source>
        <dbReference type="Proteomes" id="UP000294564"/>
    </source>
</evidence>
<dbReference type="RefSeq" id="WP_132793481.1">
    <property type="nucleotide sequence ID" value="NZ_SLXM01000002.1"/>
</dbReference>
<organism evidence="2 3">
    <name type="scientific">Tenacibaculum skagerrakense</name>
    <dbReference type="NCBI Taxonomy" id="186571"/>
    <lineage>
        <taxon>Bacteria</taxon>
        <taxon>Pseudomonadati</taxon>
        <taxon>Bacteroidota</taxon>
        <taxon>Flavobacteriia</taxon>
        <taxon>Flavobacteriales</taxon>
        <taxon>Flavobacteriaceae</taxon>
        <taxon>Tenacibaculum</taxon>
    </lineage>
</organism>
<keyword evidence="3" id="KW-1185">Reference proteome</keyword>
<evidence type="ECO:0000256" key="1">
    <source>
        <dbReference type="SAM" id="SignalP"/>
    </source>
</evidence>
<keyword evidence="1" id="KW-0732">Signal</keyword>
<name>A0A4R2NX26_9FLAO</name>
<reference evidence="2 3" key="1">
    <citation type="submission" date="2019-03" db="EMBL/GenBank/DDBJ databases">
        <title>Genomic Encyclopedia of Type Strains, Phase IV (KMG-IV): sequencing the most valuable type-strain genomes for metagenomic binning, comparative biology and taxonomic classification.</title>
        <authorList>
            <person name="Goeker M."/>
        </authorList>
    </citation>
    <scope>NUCLEOTIDE SEQUENCE [LARGE SCALE GENOMIC DNA]</scope>
    <source>
        <strain evidence="2 3">DSM 14836</strain>
    </source>
</reference>
<dbReference type="AlphaFoldDB" id="A0A4R2NX26"/>
<accession>A0A4R2NX26</accession>
<dbReference type="EMBL" id="SLXM01000002">
    <property type="protein sequence ID" value="TCP26749.1"/>
    <property type="molecule type" value="Genomic_DNA"/>
</dbReference>
<evidence type="ECO:0000313" key="2">
    <source>
        <dbReference type="EMBL" id="TCP26749.1"/>
    </source>
</evidence>
<proteinExistence type="predicted"/>
<feature type="signal peptide" evidence="1">
    <location>
        <begin position="1"/>
        <end position="22"/>
    </location>
</feature>
<protein>
    <submittedName>
        <fullName evidence="2">Uncharacterized protein</fullName>
    </submittedName>
</protein>